<dbReference type="Pfam" id="PF13513">
    <property type="entry name" value="HEAT_EZ"/>
    <property type="match status" value="1"/>
</dbReference>
<evidence type="ECO:0000256" key="1">
    <source>
        <dbReference type="ARBA" id="ARBA00004496"/>
    </source>
</evidence>
<comment type="caution">
    <text evidence="7">The sequence shown here is derived from an EMBL/GenBank/DDBJ whole genome shotgun (WGS) entry which is preliminary data.</text>
</comment>
<dbReference type="Proteomes" id="UP000283530">
    <property type="component" value="Unassembled WGS sequence"/>
</dbReference>
<dbReference type="EMBL" id="QPKB01000013">
    <property type="protein sequence ID" value="RWR97523.1"/>
    <property type="molecule type" value="Genomic_DNA"/>
</dbReference>
<dbReference type="OrthoDB" id="10263328at2759"/>
<feature type="domain" description="Importin subunit beta-1/Transportin-1-like TPR repeats" evidence="6">
    <location>
        <begin position="155"/>
        <end position="263"/>
    </location>
</feature>
<dbReference type="InterPro" id="IPR011989">
    <property type="entry name" value="ARM-like"/>
</dbReference>
<dbReference type="Gene3D" id="1.25.10.10">
    <property type="entry name" value="Leucine-rich Repeat Variant"/>
    <property type="match status" value="1"/>
</dbReference>
<keyword evidence="3" id="KW-0963">Cytoplasm</keyword>
<keyword evidence="5" id="KW-0653">Protein transport</keyword>
<keyword evidence="2" id="KW-0813">Transport</keyword>
<keyword evidence="8" id="KW-1185">Reference proteome</keyword>
<organism evidence="7 8">
    <name type="scientific">Cinnamomum micranthum f. kanehirae</name>
    <dbReference type="NCBI Taxonomy" id="337451"/>
    <lineage>
        <taxon>Eukaryota</taxon>
        <taxon>Viridiplantae</taxon>
        <taxon>Streptophyta</taxon>
        <taxon>Embryophyta</taxon>
        <taxon>Tracheophyta</taxon>
        <taxon>Spermatophyta</taxon>
        <taxon>Magnoliopsida</taxon>
        <taxon>Magnoliidae</taxon>
        <taxon>Laurales</taxon>
        <taxon>Lauraceae</taxon>
        <taxon>Cinnamomum</taxon>
    </lineage>
</organism>
<evidence type="ECO:0000256" key="4">
    <source>
        <dbReference type="ARBA" id="ARBA00022737"/>
    </source>
</evidence>
<dbReference type="GO" id="GO:0005737">
    <property type="term" value="C:cytoplasm"/>
    <property type="evidence" value="ECO:0007669"/>
    <property type="project" value="UniProtKB-SubCell"/>
</dbReference>
<name>A0A443Q3A2_9MAGN</name>
<dbReference type="STRING" id="337451.A0A443Q3A2"/>
<reference evidence="7 8" key="1">
    <citation type="journal article" date="2019" name="Nat. Plants">
        <title>Stout camphor tree genome fills gaps in understanding of flowering plant genome evolution.</title>
        <authorList>
            <person name="Chaw S.M."/>
            <person name="Liu Y.C."/>
            <person name="Wu Y.W."/>
            <person name="Wang H.Y."/>
            <person name="Lin C.I."/>
            <person name="Wu C.S."/>
            <person name="Ke H.M."/>
            <person name="Chang L.Y."/>
            <person name="Hsu C.Y."/>
            <person name="Yang H.T."/>
            <person name="Sudianto E."/>
            <person name="Hsu M.H."/>
            <person name="Wu K.P."/>
            <person name="Wang L.N."/>
            <person name="Leebens-Mack J.H."/>
            <person name="Tsai I.J."/>
        </authorList>
    </citation>
    <scope>NUCLEOTIDE SEQUENCE [LARGE SCALE GENOMIC DNA]</scope>
    <source>
        <strain evidence="8">cv. Chaw 1501</strain>
        <tissue evidence="7">Young leaves</tissue>
    </source>
</reference>
<dbReference type="InterPro" id="IPR016024">
    <property type="entry name" value="ARM-type_fold"/>
</dbReference>
<sequence length="469" mass="51349">MLLETLLKQEDDQDQDEGAWNISMAGGTCLGLVAWTVTLEFVPLVLRFIKENIAKPDWRQREAATYAFGSILEGPSPDKLMPIVNVALNFMLNALTKDPNNHVNDSTAWTLGRIFELFHGSTVESPIITNANCQQMLTVLFQSMKDVPNVAEKALAKGYEDTGSSSLLSPFFQDIVWALLIVTHRVDAGESRLQTAAYETLNEVARCSADETVPTVLQRVPVIMMELNNTVEAQKLSSEEKARQNESQGLLCGCLQVIIQKLGVCEPTKHLFMQYADQVCAITVGVVGDICRALEEKILPYCDGIMTQLLKDLSSNQLHRSVKPPIFSCFGDIALAIGENFEKYLIYAMPTLQGAAEVSTHTSGADDEMTEYMNMLRNEILEAYSGYCTSLSLFLINLFLCVVRDDVVTKTAVGLLGDLADALGGDAGPLISQAVASKNFLNECLSSDDHLTKESADWAQLAVSRAVAG</sequence>
<evidence type="ECO:0000256" key="5">
    <source>
        <dbReference type="ARBA" id="ARBA00022927"/>
    </source>
</evidence>
<dbReference type="AlphaFoldDB" id="A0A443Q3A2"/>
<dbReference type="Pfam" id="PF25574">
    <property type="entry name" value="TPR_IMB1"/>
    <property type="match status" value="2"/>
</dbReference>
<gene>
    <name evidence="7" type="ORF">CKAN_02696000</name>
</gene>
<dbReference type="InterPro" id="IPR058584">
    <property type="entry name" value="IMB1_TNPO1-like_TPR"/>
</dbReference>
<proteinExistence type="predicted"/>
<evidence type="ECO:0000313" key="8">
    <source>
        <dbReference type="Proteomes" id="UP000283530"/>
    </source>
</evidence>
<protein>
    <submittedName>
        <fullName evidence="7">Importin subunit beta-1</fullName>
    </submittedName>
</protein>
<evidence type="ECO:0000259" key="6">
    <source>
        <dbReference type="Pfam" id="PF25574"/>
    </source>
</evidence>
<dbReference type="SUPFAM" id="SSF48371">
    <property type="entry name" value="ARM repeat"/>
    <property type="match status" value="1"/>
</dbReference>
<dbReference type="InterPro" id="IPR040122">
    <property type="entry name" value="Importin_beta"/>
</dbReference>
<keyword evidence="4" id="KW-0677">Repeat</keyword>
<evidence type="ECO:0000256" key="3">
    <source>
        <dbReference type="ARBA" id="ARBA00022490"/>
    </source>
</evidence>
<evidence type="ECO:0000256" key="2">
    <source>
        <dbReference type="ARBA" id="ARBA00022448"/>
    </source>
</evidence>
<feature type="domain" description="Importin subunit beta-1/Transportin-1-like TPR repeats" evidence="6">
    <location>
        <begin position="274"/>
        <end position="425"/>
    </location>
</feature>
<comment type="subcellular location">
    <subcellularLocation>
        <location evidence="1">Cytoplasm</location>
    </subcellularLocation>
</comment>
<dbReference type="GO" id="GO:0006606">
    <property type="term" value="P:protein import into nucleus"/>
    <property type="evidence" value="ECO:0007669"/>
    <property type="project" value="InterPro"/>
</dbReference>
<evidence type="ECO:0000313" key="7">
    <source>
        <dbReference type="EMBL" id="RWR97523.1"/>
    </source>
</evidence>
<dbReference type="PANTHER" id="PTHR10527">
    <property type="entry name" value="IMPORTIN BETA"/>
    <property type="match status" value="1"/>
</dbReference>
<accession>A0A443Q3A2</accession>